<dbReference type="InterPro" id="IPR036875">
    <property type="entry name" value="Znf_CCHC_sf"/>
</dbReference>
<dbReference type="InterPro" id="IPR001878">
    <property type="entry name" value="Znf_CCHC"/>
</dbReference>
<dbReference type="SMART" id="SM00343">
    <property type="entry name" value="ZnF_C2HC"/>
    <property type="match status" value="1"/>
</dbReference>
<feature type="region of interest" description="Disordered" evidence="1">
    <location>
        <begin position="328"/>
        <end position="356"/>
    </location>
</feature>
<dbReference type="AlphaFoldDB" id="A0A671WHY3"/>
<dbReference type="InterPro" id="IPR038269">
    <property type="entry name" value="SCAN_sf"/>
</dbReference>
<dbReference type="Proteomes" id="UP000472265">
    <property type="component" value="Unassembled WGS sequence"/>
</dbReference>
<dbReference type="PANTHER" id="PTHR46888">
    <property type="entry name" value="ZINC KNUCKLE DOMAINCONTAINING PROTEIN-RELATED"/>
    <property type="match status" value="1"/>
</dbReference>
<dbReference type="Pfam" id="PF02023">
    <property type="entry name" value="SCAN"/>
    <property type="match status" value="1"/>
</dbReference>
<keyword evidence="4" id="KW-1185">Reference proteome</keyword>
<dbReference type="OMA" id="HEFRMRE"/>
<evidence type="ECO:0000313" key="3">
    <source>
        <dbReference type="Ensembl" id="ENSSAUP00010038235.1"/>
    </source>
</evidence>
<dbReference type="InParanoid" id="A0A671WHY3"/>
<dbReference type="PANTHER" id="PTHR46888:SF13">
    <property type="entry name" value="RIBONUCLEASE H"/>
    <property type="match status" value="1"/>
</dbReference>
<dbReference type="Gene3D" id="1.10.4020.10">
    <property type="entry name" value="DNA breaking-rejoining enzymes"/>
    <property type="match status" value="1"/>
</dbReference>
<dbReference type="GeneTree" id="ENSGT00940000165751"/>
<reference evidence="3" key="2">
    <citation type="submission" date="2025-09" db="UniProtKB">
        <authorList>
            <consortium name="Ensembl"/>
        </authorList>
    </citation>
    <scope>IDENTIFICATION</scope>
</reference>
<dbReference type="InterPro" id="IPR003309">
    <property type="entry name" value="SCAN_dom"/>
</dbReference>
<feature type="domain" description="CCHC-type" evidence="2">
    <location>
        <begin position="365"/>
        <end position="381"/>
    </location>
</feature>
<evidence type="ECO:0000313" key="4">
    <source>
        <dbReference type="Proteomes" id="UP000472265"/>
    </source>
</evidence>
<name>A0A671WHY3_SPAAU</name>
<sequence length="714" mass="79103">MASLVESFTQDPSESLLEQCTKEQLLKLAEHYKIDIPDKKLKESVKTYLKEGLFEAGVLCRQPVSSPMTDVVPTTLTFEQQKELLQLQLKQQLELERLKLENKIELETIKHKTECAKLEVQQYQLQLVKEGKLSNVNRTDGLEGSEGKSSQFDLVNNFRLLPRFSESDPDSFFSLFERIADARGWPDSDRTILLQCVLTGKAQEAYSALSVAESKVYETVKAAVMKVYELVPEAYRQRFRSRKKLDSQTYTEFARDLISQFNRWCAASEADTFVDLCNLMILEQLKNSVPDRVATYINEHKVKTPREAAVLADEYVLTHRSLLGTKGEARHTNDTYPRSGKVKPANGAALPKLSQGERSSAVSDTCRYCQARGHWKKECPVLKAKRSTGQVKPAALAAPAVTSESRKLGQVQACTELVAPRADYAAFMSEGWVSLVGGGGQVPIKILRDTGALDSFILESVLPFSFETDTGECVITLGMGMVPFSVPLHRLVLSCGLAQGEVSVVVRPQLPVKGVHMILGNDLAGDKVWAKGEPKVVKPPMSPTALVPSVTPLPSSNIFPGCAITRAASRDAQNVMEPECLELPETLRFEQLAGSQALLVAEQKADSSLTELFDRVVPASEVRNTAQCYFLQNGLLVRKWLSHDDASVGEPIFQVVVPTNCRSKVLQMSHGEMAGHLGSLHNSLWLVFVHSNAFWFEECSSNIPTVNESGCFWT</sequence>
<dbReference type="SUPFAM" id="SSF47353">
    <property type="entry name" value="Retrovirus capsid dimerization domain-like"/>
    <property type="match status" value="1"/>
</dbReference>
<dbReference type="GO" id="GO:0008270">
    <property type="term" value="F:zinc ion binding"/>
    <property type="evidence" value="ECO:0007669"/>
    <property type="project" value="InterPro"/>
</dbReference>
<reference evidence="3" key="1">
    <citation type="submission" date="2025-08" db="UniProtKB">
        <authorList>
            <consortium name="Ensembl"/>
        </authorList>
    </citation>
    <scope>IDENTIFICATION</scope>
</reference>
<evidence type="ECO:0000256" key="1">
    <source>
        <dbReference type="SAM" id="MobiDB-lite"/>
    </source>
</evidence>
<evidence type="ECO:0000259" key="2">
    <source>
        <dbReference type="SMART" id="SM00343"/>
    </source>
</evidence>
<dbReference type="GO" id="GO:0003676">
    <property type="term" value="F:nucleic acid binding"/>
    <property type="evidence" value="ECO:0007669"/>
    <property type="project" value="InterPro"/>
</dbReference>
<organism evidence="3 4">
    <name type="scientific">Sparus aurata</name>
    <name type="common">Gilthead sea bream</name>
    <dbReference type="NCBI Taxonomy" id="8175"/>
    <lineage>
        <taxon>Eukaryota</taxon>
        <taxon>Metazoa</taxon>
        <taxon>Chordata</taxon>
        <taxon>Craniata</taxon>
        <taxon>Vertebrata</taxon>
        <taxon>Euteleostomi</taxon>
        <taxon>Actinopterygii</taxon>
        <taxon>Neopterygii</taxon>
        <taxon>Teleostei</taxon>
        <taxon>Neoteleostei</taxon>
        <taxon>Acanthomorphata</taxon>
        <taxon>Eupercaria</taxon>
        <taxon>Spariformes</taxon>
        <taxon>Sparidae</taxon>
        <taxon>Sparus</taxon>
    </lineage>
</organism>
<proteinExistence type="predicted"/>
<dbReference type="Pfam" id="PF00098">
    <property type="entry name" value="zf-CCHC"/>
    <property type="match status" value="1"/>
</dbReference>
<dbReference type="Gene3D" id="4.10.60.10">
    <property type="entry name" value="Zinc finger, CCHC-type"/>
    <property type="match status" value="1"/>
</dbReference>
<dbReference type="SUPFAM" id="SSF57756">
    <property type="entry name" value="Retrovirus zinc finger-like domains"/>
    <property type="match status" value="1"/>
</dbReference>
<dbReference type="Ensembl" id="ENSSAUT00010040306.1">
    <property type="protein sequence ID" value="ENSSAUP00010038235.1"/>
    <property type="gene ID" value="ENSSAUG00010016159.1"/>
</dbReference>
<accession>A0A671WHY3</accession>
<protein>
    <recommendedName>
        <fullName evidence="2">CCHC-type domain-containing protein</fullName>
    </recommendedName>
</protein>